<feature type="transmembrane region" description="Helical" evidence="7">
    <location>
        <begin position="9"/>
        <end position="28"/>
    </location>
</feature>
<keyword evidence="6 7" id="KW-0472">Membrane</keyword>
<organism evidence="9 10">
    <name type="scientific">Marinithermofilum abyssi</name>
    <dbReference type="NCBI Taxonomy" id="1571185"/>
    <lineage>
        <taxon>Bacteria</taxon>
        <taxon>Bacillati</taxon>
        <taxon>Bacillota</taxon>
        <taxon>Bacilli</taxon>
        <taxon>Bacillales</taxon>
        <taxon>Thermoactinomycetaceae</taxon>
        <taxon>Marinithermofilum</taxon>
    </lineage>
</organism>
<dbReference type="GO" id="GO:0009246">
    <property type="term" value="P:enterobacterial common antigen biosynthetic process"/>
    <property type="evidence" value="ECO:0007669"/>
    <property type="project" value="TreeGrafter"/>
</dbReference>
<protein>
    <submittedName>
        <fullName evidence="9">Acyltransferase</fullName>
    </submittedName>
</protein>
<evidence type="ECO:0000313" key="9">
    <source>
        <dbReference type="EMBL" id="GGE16035.1"/>
    </source>
</evidence>
<comment type="caution">
    <text evidence="9">The sequence shown here is derived from an EMBL/GenBank/DDBJ whole genome shotgun (WGS) entry which is preliminary data.</text>
</comment>
<evidence type="ECO:0000256" key="4">
    <source>
        <dbReference type="ARBA" id="ARBA00022692"/>
    </source>
</evidence>
<comment type="similarity">
    <text evidence="2">Belongs to the acyltransferase 3 family.</text>
</comment>
<accession>A0A8J2VCU3</accession>
<dbReference type="RefSeq" id="WP_188647457.1">
    <property type="nucleotide sequence ID" value="NZ_BMHQ01000005.1"/>
</dbReference>
<feature type="transmembrane region" description="Helical" evidence="7">
    <location>
        <begin position="144"/>
        <end position="165"/>
    </location>
</feature>
<proteinExistence type="inferred from homology"/>
<evidence type="ECO:0000256" key="3">
    <source>
        <dbReference type="ARBA" id="ARBA00022475"/>
    </source>
</evidence>
<feature type="transmembrane region" description="Helical" evidence="7">
    <location>
        <begin position="240"/>
        <end position="259"/>
    </location>
</feature>
<dbReference type="Pfam" id="PF01757">
    <property type="entry name" value="Acyl_transf_3"/>
    <property type="match status" value="1"/>
</dbReference>
<dbReference type="InterPro" id="IPR002656">
    <property type="entry name" value="Acyl_transf_3_dom"/>
</dbReference>
<dbReference type="GO" id="GO:0016413">
    <property type="term" value="F:O-acetyltransferase activity"/>
    <property type="evidence" value="ECO:0007669"/>
    <property type="project" value="TreeGrafter"/>
</dbReference>
<comment type="subcellular location">
    <subcellularLocation>
        <location evidence="1">Cell membrane</location>
        <topology evidence="1">Multi-pass membrane protein</topology>
    </subcellularLocation>
</comment>
<feature type="transmembrane region" description="Helical" evidence="7">
    <location>
        <begin position="34"/>
        <end position="56"/>
    </location>
</feature>
<keyword evidence="4 7" id="KW-0812">Transmembrane</keyword>
<evidence type="ECO:0000256" key="1">
    <source>
        <dbReference type="ARBA" id="ARBA00004651"/>
    </source>
</evidence>
<feature type="transmembrane region" description="Helical" evidence="7">
    <location>
        <begin position="302"/>
        <end position="323"/>
    </location>
</feature>
<reference evidence="9" key="1">
    <citation type="journal article" date="2014" name="Int. J. Syst. Evol. Microbiol.">
        <title>Complete genome sequence of Corynebacterium casei LMG S-19264T (=DSM 44701T), isolated from a smear-ripened cheese.</title>
        <authorList>
            <consortium name="US DOE Joint Genome Institute (JGI-PGF)"/>
            <person name="Walter F."/>
            <person name="Albersmeier A."/>
            <person name="Kalinowski J."/>
            <person name="Ruckert C."/>
        </authorList>
    </citation>
    <scope>NUCLEOTIDE SEQUENCE</scope>
    <source>
        <strain evidence="9">CGMCC 1.15179</strain>
    </source>
</reference>
<feature type="domain" description="Acyltransferase 3" evidence="8">
    <location>
        <begin position="5"/>
        <end position="320"/>
    </location>
</feature>
<feature type="transmembrane region" description="Helical" evidence="7">
    <location>
        <begin position="76"/>
        <end position="95"/>
    </location>
</feature>
<feature type="transmembrane region" description="Helical" evidence="7">
    <location>
        <begin position="185"/>
        <end position="202"/>
    </location>
</feature>
<evidence type="ECO:0000256" key="5">
    <source>
        <dbReference type="ARBA" id="ARBA00022989"/>
    </source>
</evidence>
<evidence type="ECO:0000256" key="2">
    <source>
        <dbReference type="ARBA" id="ARBA00007400"/>
    </source>
</evidence>
<feature type="transmembrane region" description="Helical" evidence="7">
    <location>
        <begin position="117"/>
        <end position="137"/>
    </location>
</feature>
<feature type="transmembrane region" description="Helical" evidence="7">
    <location>
        <begin position="271"/>
        <end position="290"/>
    </location>
</feature>
<keyword evidence="9" id="KW-0808">Transferase</keyword>
<evidence type="ECO:0000256" key="6">
    <source>
        <dbReference type="ARBA" id="ARBA00023136"/>
    </source>
</evidence>
<evidence type="ECO:0000313" key="10">
    <source>
        <dbReference type="Proteomes" id="UP000625210"/>
    </source>
</evidence>
<dbReference type="PANTHER" id="PTHR40074">
    <property type="entry name" value="O-ACETYLTRANSFERASE WECH"/>
    <property type="match status" value="1"/>
</dbReference>
<dbReference type="GO" id="GO:0005886">
    <property type="term" value="C:plasma membrane"/>
    <property type="evidence" value="ECO:0007669"/>
    <property type="project" value="UniProtKB-SubCell"/>
</dbReference>
<keyword evidence="3" id="KW-1003">Cell membrane</keyword>
<sequence length="335" mass="38887">MSRIRELDFVKGCSILAVLAIHITAPFIHEAPFFAINGLSRFCVPVFFLISGLILFYRYGGENPFPLQDFYRKRLVYIMVPYFLWSLLYLIYSQWTDPQTVPDSLSGLFTALLIGKAYYHLYFLFVMVQFYLLFPFLRWFFRKWGGWVILVVAFWCTLGTQALTWEETKGLFSVQPEEEILRRTVLPWLFYFCAGGWLGLRFHHAFSRLRRLPLIALHTVSSAAGVLLVYQMAYLNHGGFYTPTTMVYALSILVLGIQLAQRFHFTWIEAVGKRSLGLYLIHPLVLHLSSSFSERWIPGGSWLQFFFVFAVVVSVSIGITKILERIPYGYLLKGR</sequence>
<keyword evidence="9" id="KW-0012">Acyltransferase</keyword>
<name>A0A8J2VCU3_9BACL</name>
<reference evidence="9" key="2">
    <citation type="submission" date="2020-09" db="EMBL/GenBank/DDBJ databases">
        <authorList>
            <person name="Sun Q."/>
            <person name="Zhou Y."/>
        </authorList>
    </citation>
    <scope>NUCLEOTIDE SEQUENCE</scope>
    <source>
        <strain evidence="9">CGMCC 1.15179</strain>
    </source>
</reference>
<evidence type="ECO:0000256" key="7">
    <source>
        <dbReference type="SAM" id="Phobius"/>
    </source>
</evidence>
<dbReference type="EMBL" id="BMHQ01000005">
    <property type="protein sequence ID" value="GGE16035.1"/>
    <property type="molecule type" value="Genomic_DNA"/>
</dbReference>
<dbReference type="Proteomes" id="UP000625210">
    <property type="component" value="Unassembled WGS sequence"/>
</dbReference>
<evidence type="ECO:0000259" key="8">
    <source>
        <dbReference type="Pfam" id="PF01757"/>
    </source>
</evidence>
<keyword evidence="5 7" id="KW-1133">Transmembrane helix</keyword>
<dbReference type="PANTHER" id="PTHR40074:SF2">
    <property type="entry name" value="O-ACETYLTRANSFERASE WECH"/>
    <property type="match status" value="1"/>
</dbReference>
<feature type="transmembrane region" description="Helical" evidence="7">
    <location>
        <begin position="214"/>
        <end position="234"/>
    </location>
</feature>
<keyword evidence="10" id="KW-1185">Reference proteome</keyword>
<dbReference type="AlphaFoldDB" id="A0A8J2VCU3"/>
<gene>
    <name evidence="9" type="ORF">GCM10011571_17070</name>
</gene>